<keyword evidence="3" id="KW-1185">Reference proteome</keyword>
<dbReference type="Gene3D" id="2.40.160.130">
    <property type="entry name" value="Capsule assembly protein Wzi"/>
    <property type="match status" value="1"/>
</dbReference>
<accession>A0A4R2GIB1</accession>
<protein>
    <submittedName>
        <fullName evidence="2">Capsule assembly protein Wzi</fullName>
    </submittedName>
</protein>
<dbReference type="InterPro" id="IPR038636">
    <property type="entry name" value="Wzi_sf"/>
</dbReference>
<evidence type="ECO:0000256" key="1">
    <source>
        <dbReference type="SAM" id="SignalP"/>
    </source>
</evidence>
<sequence length="537" mass="61090">MNMKKFITAFAFVAFTGLLETNAAEPEFSGSVNTSAIFSGGDSSPFWFHSRQQGRWNHTENNQFLSAAVGSVNYTPHRNWNLKATAEINYNSAFDDFILHTGYLSASWRFMELTAGRHIFDPIFTETNSGHGSYLFGDNNRPITRVTAGIPQYTKLPFPFGRIEIRGGISHGWLDDANDFRYHKEVLLHEKFAYIRWDANKIQPYAGINHSAFMGGYYFRNDAYTDSKIPIDFMATFFASGSEKIGGGEETNAAGAHMGLYDFGLYWRSPVGRFHIYYQAPFADGSGMRVLQRNIDQIAGVNWHPRNSTFLKNLTVEWINTRHQSGNGMPDAIVEGYGLIVSAQFDNEDFRNEVMAHFNQYKEGGFTKSEVEQFLREEINHGNKFGGRDGYMSNGTYPAGWTYHDYIMGSPLNLTYNQVAHLNPNLGIYNRNNIINDRFQAIHIGAQGGFSEQISWKTMITLSRNFGSYFHQYPGRYTWDETENYYFKGGRNQLYSLIEVTWSPSVIDNLTFNGAIALDRGEIFDAAGMKIGAQWRF</sequence>
<gene>
    <name evidence="2" type="ORF">EV194_10672</name>
</gene>
<dbReference type="AlphaFoldDB" id="A0A4R2GIB1"/>
<keyword evidence="1" id="KW-0732">Signal</keyword>
<proteinExistence type="predicted"/>
<feature type="chain" id="PRO_5020982059" evidence="1">
    <location>
        <begin position="24"/>
        <end position="537"/>
    </location>
</feature>
<comment type="caution">
    <text evidence="2">The sequence shown here is derived from an EMBL/GenBank/DDBJ whole genome shotgun (WGS) entry which is preliminary data.</text>
</comment>
<dbReference type="Proteomes" id="UP000295221">
    <property type="component" value="Unassembled WGS sequence"/>
</dbReference>
<dbReference type="EMBL" id="SLWK01000006">
    <property type="protein sequence ID" value="TCO07931.1"/>
    <property type="molecule type" value="Genomic_DNA"/>
</dbReference>
<organism evidence="2 3">
    <name type="scientific">Natronoflexus pectinivorans</name>
    <dbReference type="NCBI Taxonomy" id="682526"/>
    <lineage>
        <taxon>Bacteria</taxon>
        <taxon>Pseudomonadati</taxon>
        <taxon>Bacteroidota</taxon>
        <taxon>Bacteroidia</taxon>
        <taxon>Marinilabiliales</taxon>
        <taxon>Marinilabiliaceae</taxon>
        <taxon>Natronoflexus</taxon>
    </lineage>
</organism>
<name>A0A4R2GIB1_9BACT</name>
<evidence type="ECO:0000313" key="3">
    <source>
        <dbReference type="Proteomes" id="UP000295221"/>
    </source>
</evidence>
<evidence type="ECO:0000313" key="2">
    <source>
        <dbReference type="EMBL" id="TCO07931.1"/>
    </source>
</evidence>
<feature type="signal peptide" evidence="1">
    <location>
        <begin position="1"/>
        <end position="23"/>
    </location>
</feature>
<reference evidence="2 3" key="1">
    <citation type="submission" date="2019-03" db="EMBL/GenBank/DDBJ databases">
        <title>Genomic Encyclopedia of Type Strains, Phase IV (KMG-IV): sequencing the most valuable type-strain genomes for metagenomic binning, comparative biology and taxonomic classification.</title>
        <authorList>
            <person name="Goeker M."/>
        </authorList>
    </citation>
    <scope>NUCLEOTIDE SEQUENCE [LARGE SCALE GENOMIC DNA]</scope>
    <source>
        <strain evidence="2 3">DSM 24179</strain>
    </source>
</reference>
<dbReference type="OrthoDB" id="596512at2"/>